<evidence type="ECO:0000313" key="4">
    <source>
        <dbReference type="Proteomes" id="UP001305702"/>
    </source>
</evidence>
<accession>A0AA96L9T4</accession>
<dbReference type="Pfam" id="PF13091">
    <property type="entry name" value="PLDc_2"/>
    <property type="match status" value="1"/>
</dbReference>
<dbReference type="SUPFAM" id="SSF56024">
    <property type="entry name" value="Phospholipase D/nuclease"/>
    <property type="match status" value="1"/>
</dbReference>
<protein>
    <submittedName>
        <fullName evidence="3">Phospholipase D-like domain-containing protein</fullName>
    </submittedName>
</protein>
<keyword evidence="1" id="KW-0677">Repeat</keyword>
<dbReference type="PANTHER" id="PTHR47933:SF11">
    <property type="entry name" value="PENTATRICOPEPTIDE REPEAT-CONTAINING PROTEIN 2"/>
    <property type="match status" value="1"/>
</dbReference>
<dbReference type="InterPro" id="IPR025202">
    <property type="entry name" value="PLD-like_dom"/>
</dbReference>
<name>A0AA96L9T4_9BACL</name>
<keyword evidence="4" id="KW-1185">Reference proteome</keyword>
<dbReference type="EMBL" id="CP130318">
    <property type="protein sequence ID" value="WNQ09666.1"/>
    <property type="molecule type" value="Genomic_DNA"/>
</dbReference>
<reference evidence="3 4" key="1">
    <citation type="submission" date="2022-02" db="EMBL/GenBank/DDBJ databases">
        <title>Paenibacillus sp. MBLB1776 Whole Genome Shotgun Sequencing.</title>
        <authorList>
            <person name="Hwang C.Y."/>
            <person name="Cho E.-S."/>
            <person name="Seo M.-J."/>
        </authorList>
    </citation>
    <scope>NUCLEOTIDE SEQUENCE [LARGE SCALE GENOMIC DNA]</scope>
    <source>
        <strain evidence="3 4">MBLB1776</strain>
    </source>
</reference>
<dbReference type="Gene3D" id="3.30.870.10">
    <property type="entry name" value="Endonuclease Chain A"/>
    <property type="match status" value="1"/>
</dbReference>
<evidence type="ECO:0000256" key="1">
    <source>
        <dbReference type="ARBA" id="ARBA00022737"/>
    </source>
</evidence>
<dbReference type="InterPro" id="IPR051240">
    <property type="entry name" value="Mito_RNA-Proc/Resp"/>
</dbReference>
<dbReference type="RefSeq" id="WP_315603440.1">
    <property type="nucleotide sequence ID" value="NZ_CP130318.1"/>
</dbReference>
<sequence>MDAIAQRIQNANSFNEAFTIYSSNKGNDPKSNLINSVINKAKSTDDLLFIMNEIKMKRSLFNDNTMRAIITKTKSMQEMSLFLTEMIAANIEISEKTFRAILMKARNDQDILSMLKVIDFQNRRFNKTTYRELLLGLKNFDNVLKVFEEIKQKTLPNVDLYQVAIYKSKTFDDVIPLINEMKETQIQLDDRICSTIINKTQHFSDAILFVYDMIDQEIKVRTKVYETLMKLASDPNQWAELNGLYRKMDVFVNIDDDDVEFLTKFRNKDREMKALEKVNKVEAFPEHNNEVLIPTVRNSISKVDPETLKSRYQALYSDGANESMYFINSDEPLQDHINFLSEEISVRSIHIATGFLYKSGLNLLEPSFNMVLSNDGSVQLLIGSLQKYCQTLKNDSIKISSMDKQTAVFLEDWRALNKAEIKTIEDRFFHGKFYLHEGKQKSCAIIGSSNVSGSGFMVNYEFNLLYIFDTDSSLHTQFKEQFDRIWGNGVHIDHIQSEKFVEMVTEQDDLTVVKALTKMAESQVRSRIEDLTEEQVKKRLRMWVQRNPTSIYSDLGIEALKGYILFEYKEYNLWVFESFDSGNAYYYFRNVELENLLEMIRNLSKTEIFRMSDMQKRGYHINNESILELAISSLFIKRYIIPSAV</sequence>
<evidence type="ECO:0000259" key="2">
    <source>
        <dbReference type="Pfam" id="PF13091"/>
    </source>
</evidence>
<proteinExistence type="predicted"/>
<evidence type="ECO:0000313" key="3">
    <source>
        <dbReference type="EMBL" id="WNQ09666.1"/>
    </source>
</evidence>
<dbReference type="InterPro" id="IPR011990">
    <property type="entry name" value="TPR-like_helical_dom_sf"/>
</dbReference>
<gene>
    <name evidence="3" type="ORF">MJA45_18810</name>
</gene>
<dbReference type="AlphaFoldDB" id="A0AA96L9T4"/>
<dbReference type="KEGG" id="paun:MJA45_18810"/>
<dbReference type="Proteomes" id="UP001305702">
    <property type="component" value="Chromosome"/>
</dbReference>
<dbReference type="GO" id="GO:0003729">
    <property type="term" value="F:mRNA binding"/>
    <property type="evidence" value="ECO:0007669"/>
    <property type="project" value="TreeGrafter"/>
</dbReference>
<dbReference type="Gene3D" id="1.25.40.10">
    <property type="entry name" value="Tetratricopeptide repeat domain"/>
    <property type="match status" value="1"/>
</dbReference>
<organism evidence="3 4">
    <name type="scientific">Paenibacillus aurantius</name>
    <dbReference type="NCBI Taxonomy" id="2918900"/>
    <lineage>
        <taxon>Bacteria</taxon>
        <taxon>Bacillati</taxon>
        <taxon>Bacillota</taxon>
        <taxon>Bacilli</taxon>
        <taxon>Bacillales</taxon>
        <taxon>Paenibacillaceae</taxon>
        <taxon>Paenibacillus</taxon>
    </lineage>
</organism>
<feature type="domain" description="Phospholipase D-like" evidence="2">
    <location>
        <begin position="374"/>
        <end position="486"/>
    </location>
</feature>
<dbReference type="PANTHER" id="PTHR47933">
    <property type="entry name" value="PENTATRICOPEPTIDE REPEAT-CONTAINING PROTEIN 1, MITOCHONDRIAL"/>
    <property type="match status" value="1"/>
</dbReference>